<dbReference type="Gene3D" id="3.30.30.10">
    <property type="entry name" value="Knottin, scorpion toxin-like"/>
    <property type="match status" value="1"/>
</dbReference>
<dbReference type="InterPro" id="IPR003614">
    <property type="entry name" value="Knottins"/>
</dbReference>
<feature type="disulfide bond" evidence="3">
    <location>
        <begin position="21"/>
        <end position="42"/>
    </location>
</feature>
<feature type="disulfide bond" evidence="3">
    <location>
        <begin position="4"/>
        <end position="48"/>
    </location>
</feature>
<dbReference type="InterPro" id="IPR036574">
    <property type="entry name" value="Scorpion_toxin-like_sf"/>
</dbReference>
<feature type="domain" description="Knottins-like" evidence="1">
    <location>
        <begin position="3"/>
        <end position="48"/>
    </location>
</feature>
<keyword evidence="2 3" id="KW-0002">3D-structure</keyword>
<dbReference type="Pfam" id="PF00304">
    <property type="entry name" value="Gamma-thionin"/>
    <property type="match status" value="1"/>
</dbReference>
<dbReference type="SMR" id="A0A4V8H030"/>
<proteinExistence type="evidence at protein level"/>
<reference evidence="2 3" key="1">
    <citation type="journal article" date="2019" name="FASEB J.">
        <title>Structural and functional characterization of the membrane-permeabilizing activity of &lt;i&gt;Nicotiana occidentalis&lt;/i&gt; defensin NoD173 and protein engineering to enhance oncolysis.</title>
        <authorList>
            <person name="Lay F.T."/>
            <person name="Ryan G.F."/>
            <person name="Caria S."/>
            <person name="Phan T.K."/>
            <person name="Veneer P.K."/>
            <person name="White J.A."/>
            <person name="Kvansakul M."/>
            <person name="Hulett M.D."/>
        </authorList>
    </citation>
    <scope>X-RAY CRYSTALLOGRAPHY (2.30 ANGSTROMS)</scope>
    <scope>DISULFIDE BONDS</scope>
</reference>
<evidence type="ECO:0000313" key="2">
    <source>
        <dbReference type="PDB" id="6MRY"/>
    </source>
</evidence>
<evidence type="ECO:0000259" key="1">
    <source>
        <dbReference type="SMART" id="SM00505"/>
    </source>
</evidence>
<dbReference type="SMART" id="SM00505">
    <property type="entry name" value="Knot1"/>
    <property type="match status" value="1"/>
</dbReference>
<protein>
    <submittedName>
        <fullName evidence="2">NoD173 defensin</fullName>
    </submittedName>
</protein>
<feature type="disulfide bond" evidence="3">
    <location>
        <begin position="25"/>
        <end position="44"/>
    </location>
</feature>
<dbReference type="InterPro" id="IPR008176">
    <property type="entry name" value="Defensin_plant"/>
</dbReference>
<evidence type="ECO:0007829" key="3">
    <source>
        <dbReference type="PDB" id="6MRY"/>
    </source>
</evidence>
<dbReference type="PDBsum" id="6MRY"/>
<accession>A0A4V8H030</accession>
<dbReference type="AlphaFoldDB" id="A0A4V8H030"/>
<dbReference type="PDB" id="6MRY">
    <property type="method" value="X-ray"/>
    <property type="resolution" value="2.30 A"/>
    <property type="chains" value="A/B/C/D/E/F/G/H/I/J/K/L=1-48"/>
</dbReference>
<dbReference type="CDD" id="cd00107">
    <property type="entry name" value="Knot1"/>
    <property type="match status" value="1"/>
</dbReference>
<dbReference type="PROSITE" id="PS00940">
    <property type="entry name" value="GAMMA_THIONIN"/>
    <property type="match status" value="1"/>
</dbReference>
<dbReference type="GO" id="GO:0006952">
    <property type="term" value="P:defense response"/>
    <property type="evidence" value="ECO:0007669"/>
    <property type="project" value="InterPro"/>
</dbReference>
<dbReference type="PRINTS" id="PR00288">
    <property type="entry name" value="PUROTHIONIN"/>
</dbReference>
<name>A0A4V8H030_9SOLA</name>
<organism evidence="2">
    <name type="scientific">Nicotiana occidentalis</name>
    <dbReference type="NCBI Taxonomy" id="200313"/>
    <lineage>
        <taxon>Eukaryota</taxon>
        <taxon>Viridiplantae</taxon>
        <taxon>Streptophyta</taxon>
        <taxon>Embryophyta</taxon>
        <taxon>Tracheophyta</taxon>
        <taxon>Spermatophyta</taxon>
        <taxon>Magnoliopsida</taxon>
        <taxon>eudicotyledons</taxon>
        <taxon>Gunneridae</taxon>
        <taxon>Pentapetalae</taxon>
        <taxon>asterids</taxon>
        <taxon>lamiids</taxon>
        <taxon>Solanales</taxon>
        <taxon>Solanaceae</taxon>
        <taxon>Nicotianoideae</taxon>
        <taxon>Nicotianeae</taxon>
        <taxon>Nicotiana</taxon>
    </lineage>
</organism>
<dbReference type="SUPFAM" id="SSF57095">
    <property type="entry name" value="Scorpion toxin-like"/>
    <property type="match status" value="1"/>
</dbReference>
<sequence length="48" mass="5432">ARQCKAESNTFTGICIAKPPCRQACIREKFTDGHCSKVLRRCLCTKRC</sequence>
<feature type="disulfide bond" evidence="3">
    <location>
        <begin position="15"/>
        <end position="35"/>
    </location>
</feature>